<dbReference type="Pfam" id="PF02934">
    <property type="entry name" value="GatB_N"/>
    <property type="match status" value="1"/>
</dbReference>
<dbReference type="GO" id="GO:0070681">
    <property type="term" value="P:glutaminyl-tRNAGln biosynthesis via transamidation"/>
    <property type="evidence" value="ECO:0007669"/>
    <property type="project" value="UniProtKB-UniRule"/>
</dbReference>
<evidence type="ECO:0000313" key="10">
    <source>
        <dbReference type="EMBL" id="KAF2819586.1"/>
    </source>
</evidence>
<keyword evidence="5 7" id="KW-0648">Protein biosynthesis</keyword>
<comment type="function">
    <text evidence="7">Allows the formation of correctly charged Gln-tRNA(Gln) through the transamidation of misacylated Glu-tRNA(Gln) in the mitochondria. The reaction takes place in the presence of glutamine and ATP through an activated gamma-phospho-Glu-tRNA(Gln).</text>
</comment>
<evidence type="ECO:0000256" key="8">
    <source>
        <dbReference type="SAM" id="MobiDB-lite"/>
    </source>
</evidence>
<dbReference type="InterPro" id="IPR006075">
    <property type="entry name" value="Asn/Gln-tRNA_Trfase_suB/E_cat"/>
</dbReference>
<dbReference type="PROSITE" id="PS01234">
    <property type="entry name" value="GATB"/>
    <property type="match status" value="1"/>
</dbReference>
<dbReference type="InterPro" id="IPR017958">
    <property type="entry name" value="Gln-tRNA_amidoTrfase_suB_CS"/>
</dbReference>
<evidence type="ECO:0000256" key="5">
    <source>
        <dbReference type="ARBA" id="ARBA00022917"/>
    </source>
</evidence>
<dbReference type="GO" id="GO:0030956">
    <property type="term" value="C:glutamyl-tRNA(Gln) amidotransferase complex"/>
    <property type="evidence" value="ECO:0007669"/>
    <property type="project" value="UniProtKB-UniRule"/>
</dbReference>
<dbReference type="InterPro" id="IPR017959">
    <property type="entry name" value="Asn/Gln-tRNA_amidoTrfase_suB/E"/>
</dbReference>
<dbReference type="OrthoDB" id="1722066at2759"/>
<gene>
    <name evidence="10" type="ORF">CC86DRAFT_362503</name>
</gene>
<dbReference type="NCBIfam" id="TIGR00133">
    <property type="entry name" value="gatB"/>
    <property type="match status" value="1"/>
</dbReference>
<evidence type="ECO:0000256" key="2">
    <source>
        <dbReference type="ARBA" id="ARBA00022598"/>
    </source>
</evidence>
<dbReference type="SUPFAM" id="SSF55931">
    <property type="entry name" value="Glutamine synthetase/guanido kinase"/>
    <property type="match status" value="1"/>
</dbReference>
<dbReference type="PANTHER" id="PTHR11659:SF0">
    <property type="entry name" value="GLUTAMYL-TRNA(GLN) AMIDOTRANSFERASE SUBUNIT B, MITOCHONDRIAL"/>
    <property type="match status" value="1"/>
</dbReference>
<keyword evidence="4 7" id="KW-0067">ATP-binding</keyword>
<protein>
    <recommendedName>
        <fullName evidence="7">Glutamyl-tRNA(Gln) amidotransferase subunit B, mitochondrial</fullName>
        <shortName evidence="7">Glu-AdT subunit B</shortName>
        <ecNumber evidence="7">6.3.5.-</ecNumber>
    </recommendedName>
</protein>
<dbReference type="InterPro" id="IPR023168">
    <property type="entry name" value="GatB_Yqey_C_2"/>
</dbReference>
<evidence type="ECO:0000313" key="11">
    <source>
        <dbReference type="Proteomes" id="UP000799424"/>
    </source>
</evidence>
<keyword evidence="7" id="KW-0496">Mitochondrion</keyword>
<dbReference type="AlphaFoldDB" id="A0A6A6ZF13"/>
<dbReference type="SMART" id="SM00845">
    <property type="entry name" value="GatB_Yqey"/>
    <property type="match status" value="1"/>
</dbReference>
<name>A0A6A6ZF13_9PLEO</name>
<dbReference type="InterPro" id="IPR003789">
    <property type="entry name" value="Asn/Gln_tRNA_amidoTrase-B-like"/>
</dbReference>
<feature type="compositionally biased region" description="Basic and acidic residues" evidence="8">
    <location>
        <begin position="58"/>
        <end position="77"/>
    </location>
</feature>
<feature type="domain" description="Asn/Gln amidotransferase" evidence="9">
    <location>
        <begin position="442"/>
        <end position="601"/>
    </location>
</feature>
<dbReference type="Gene3D" id="1.10.10.410">
    <property type="match status" value="1"/>
</dbReference>
<dbReference type="Pfam" id="PF02637">
    <property type="entry name" value="GatB_Yqey"/>
    <property type="match status" value="1"/>
</dbReference>
<dbReference type="GO" id="GO:0050567">
    <property type="term" value="F:glutaminyl-tRNA synthase (glutamine-hydrolyzing) activity"/>
    <property type="evidence" value="ECO:0007669"/>
    <property type="project" value="UniProtKB-UniRule"/>
</dbReference>
<comment type="subcellular location">
    <subcellularLocation>
        <location evidence="7">Mitochondrion</location>
    </subcellularLocation>
</comment>
<dbReference type="EC" id="6.3.5.-" evidence="7"/>
<sequence>MLANNARSLFTAISKRPFICQACLRRVRGFQLGLTSRSTPSTSRGLQTSGQEIPQDDTPFRKALKDAAKQQKKDKSAASESAQGTTKSKDPRLEKWELTVGIEIHAELNTARKLFSSAATSVGEAPNSHVSLFDVAFPGSQPYFQKETLIPALRGALALNCTIQPRSSFDRKHYFYQDQPAGYQITQYYEPFARNGHITLYAHDFPHGAAPTDCPITIGIKQVQMEQDTAKTVQQPPSTHLLDFNRVSHPLIEIITLPQIHDPTVAAVCVRKIQTILKTVNACTAGMEMGGLRADVNVSILERNGEAGGEHSYHGVTGLGQRTEIKNLASVKAVEDAIIAERDRQIDLLENGGTVEGETRGWTLGSKTTKRLRGKEGEIDYRYMPDPDIAPVLLGEDLIEHLRLSLPKLPDTMIDKLTTKYGLTKKDAATLLSLDDGNRLEYFFNIMARLRGSQLPTEDPAELGRVTGNWVLMELGSLFKDTDFDPSRVDPAQLASIITHLHRKTITSRSAKKLLLMKFEGDARSTEKIIEEEDMTFTPLSEQEYMQLAQTLVDEKPDMVKDIVEKGQDKKIKWFVGQMMSRSREGSVEPDEAERVLREVLKV</sequence>
<evidence type="ECO:0000256" key="4">
    <source>
        <dbReference type="ARBA" id="ARBA00022840"/>
    </source>
</evidence>
<organism evidence="10 11">
    <name type="scientific">Ophiobolus disseminans</name>
    <dbReference type="NCBI Taxonomy" id="1469910"/>
    <lineage>
        <taxon>Eukaryota</taxon>
        <taxon>Fungi</taxon>
        <taxon>Dikarya</taxon>
        <taxon>Ascomycota</taxon>
        <taxon>Pezizomycotina</taxon>
        <taxon>Dothideomycetes</taxon>
        <taxon>Pleosporomycetidae</taxon>
        <taxon>Pleosporales</taxon>
        <taxon>Pleosporineae</taxon>
        <taxon>Phaeosphaeriaceae</taxon>
        <taxon>Ophiobolus</taxon>
    </lineage>
</organism>
<keyword evidence="3 7" id="KW-0547">Nucleotide-binding</keyword>
<dbReference type="GO" id="GO:0005739">
    <property type="term" value="C:mitochondrion"/>
    <property type="evidence" value="ECO:0007669"/>
    <property type="project" value="UniProtKB-SubCell"/>
</dbReference>
<keyword evidence="11" id="KW-1185">Reference proteome</keyword>
<dbReference type="EMBL" id="MU006244">
    <property type="protein sequence ID" value="KAF2819586.1"/>
    <property type="molecule type" value="Genomic_DNA"/>
</dbReference>
<comment type="subunit">
    <text evidence="7">Subunit of the heterotrimeric GatCAB amidotransferase (AdT) complex, composed of A, B and C subunits.</text>
</comment>
<comment type="similarity">
    <text evidence="1 7">Belongs to the GatB/GatE family. GatB subfamily.</text>
</comment>
<dbReference type="PANTHER" id="PTHR11659">
    <property type="entry name" value="GLUTAMYL-TRNA GLN AMIDOTRANSFERASE SUBUNIT B MITOCHONDRIAL AND PROKARYOTIC PET112-RELATED"/>
    <property type="match status" value="1"/>
</dbReference>
<dbReference type="Proteomes" id="UP000799424">
    <property type="component" value="Unassembled WGS sequence"/>
</dbReference>
<proteinExistence type="inferred from homology"/>
<keyword evidence="2 7" id="KW-0436">Ligase</keyword>
<dbReference type="GO" id="GO:0005524">
    <property type="term" value="F:ATP binding"/>
    <property type="evidence" value="ECO:0007669"/>
    <property type="project" value="UniProtKB-KW"/>
</dbReference>
<dbReference type="InterPro" id="IPR004413">
    <property type="entry name" value="GatB"/>
</dbReference>
<evidence type="ECO:0000259" key="9">
    <source>
        <dbReference type="SMART" id="SM00845"/>
    </source>
</evidence>
<dbReference type="GO" id="GO:0032543">
    <property type="term" value="P:mitochondrial translation"/>
    <property type="evidence" value="ECO:0007669"/>
    <property type="project" value="UniProtKB-UniRule"/>
</dbReference>
<dbReference type="HAMAP" id="MF_00121">
    <property type="entry name" value="GatB"/>
    <property type="match status" value="1"/>
</dbReference>
<dbReference type="InterPro" id="IPR018027">
    <property type="entry name" value="Asn/Gln_amidotransferase"/>
</dbReference>
<evidence type="ECO:0000256" key="1">
    <source>
        <dbReference type="ARBA" id="ARBA00005306"/>
    </source>
</evidence>
<comment type="catalytic activity">
    <reaction evidence="6 7">
        <text>L-glutamyl-tRNA(Gln) + L-glutamine + ATP + H2O = L-glutaminyl-tRNA(Gln) + L-glutamate + ADP + phosphate + H(+)</text>
        <dbReference type="Rhea" id="RHEA:17521"/>
        <dbReference type="Rhea" id="RHEA-COMP:9681"/>
        <dbReference type="Rhea" id="RHEA-COMP:9684"/>
        <dbReference type="ChEBI" id="CHEBI:15377"/>
        <dbReference type="ChEBI" id="CHEBI:15378"/>
        <dbReference type="ChEBI" id="CHEBI:29985"/>
        <dbReference type="ChEBI" id="CHEBI:30616"/>
        <dbReference type="ChEBI" id="CHEBI:43474"/>
        <dbReference type="ChEBI" id="CHEBI:58359"/>
        <dbReference type="ChEBI" id="CHEBI:78520"/>
        <dbReference type="ChEBI" id="CHEBI:78521"/>
        <dbReference type="ChEBI" id="CHEBI:456216"/>
    </reaction>
</comment>
<dbReference type="NCBIfam" id="NF004012">
    <property type="entry name" value="PRK05477.1-2"/>
    <property type="match status" value="1"/>
</dbReference>
<accession>A0A6A6ZF13</accession>
<evidence type="ECO:0000256" key="6">
    <source>
        <dbReference type="ARBA" id="ARBA00047913"/>
    </source>
</evidence>
<evidence type="ECO:0000256" key="7">
    <source>
        <dbReference type="HAMAP-Rule" id="MF_03147"/>
    </source>
</evidence>
<feature type="region of interest" description="Disordered" evidence="8">
    <location>
        <begin position="35"/>
        <end position="90"/>
    </location>
</feature>
<evidence type="ECO:0000256" key="3">
    <source>
        <dbReference type="ARBA" id="ARBA00022741"/>
    </source>
</evidence>
<reference evidence="10" key="1">
    <citation type="journal article" date="2020" name="Stud. Mycol.">
        <title>101 Dothideomycetes genomes: a test case for predicting lifestyles and emergence of pathogens.</title>
        <authorList>
            <person name="Haridas S."/>
            <person name="Albert R."/>
            <person name="Binder M."/>
            <person name="Bloem J."/>
            <person name="Labutti K."/>
            <person name="Salamov A."/>
            <person name="Andreopoulos B."/>
            <person name="Baker S."/>
            <person name="Barry K."/>
            <person name="Bills G."/>
            <person name="Bluhm B."/>
            <person name="Cannon C."/>
            <person name="Castanera R."/>
            <person name="Culley D."/>
            <person name="Daum C."/>
            <person name="Ezra D."/>
            <person name="Gonzalez J."/>
            <person name="Henrissat B."/>
            <person name="Kuo A."/>
            <person name="Liang C."/>
            <person name="Lipzen A."/>
            <person name="Lutzoni F."/>
            <person name="Magnuson J."/>
            <person name="Mondo S."/>
            <person name="Nolan M."/>
            <person name="Ohm R."/>
            <person name="Pangilinan J."/>
            <person name="Park H.-J."/>
            <person name="Ramirez L."/>
            <person name="Alfaro M."/>
            <person name="Sun H."/>
            <person name="Tritt A."/>
            <person name="Yoshinaga Y."/>
            <person name="Zwiers L.-H."/>
            <person name="Turgeon B."/>
            <person name="Goodwin S."/>
            <person name="Spatafora J."/>
            <person name="Crous P."/>
            <person name="Grigoriev I."/>
        </authorList>
    </citation>
    <scope>NUCLEOTIDE SEQUENCE</scope>
    <source>
        <strain evidence="10">CBS 113818</strain>
    </source>
</reference>
<dbReference type="InterPro" id="IPR014746">
    <property type="entry name" value="Gln_synth/guanido_kin_cat_dom"/>
</dbReference>
<dbReference type="SUPFAM" id="SSF89095">
    <property type="entry name" value="GatB/YqeY motif"/>
    <property type="match status" value="1"/>
</dbReference>
<feature type="compositionally biased region" description="Polar residues" evidence="8">
    <location>
        <begin position="35"/>
        <end position="52"/>
    </location>
</feature>